<evidence type="ECO:0000313" key="10">
    <source>
        <dbReference type="Proteomes" id="UP001153555"/>
    </source>
</evidence>
<keyword evidence="3 7" id="KW-1133">Transmembrane helix</keyword>
<name>A0A9N7NGT9_STRHE</name>
<dbReference type="GO" id="GO:0080115">
    <property type="term" value="F:myosin XI tail binding"/>
    <property type="evidence" value="ECO:0007669"/>
    <property type="project" value="UniProtKB-ARBA"/>
</dbReference>
<dbReference type="GO" id="GO:0016020">
    <property type="term" value="C:membrane"/>
    <property type="evidence" value="ECO:0007669"/>
    <property type="project" value="UniProtKB-SubCell"/>
</dbReference>
<feature type="region of interest" description="Disordered" evidence="6">
    <location>
        <begin position="532"/>
        <end position="573"/>
    </location>
</feature>
<feature type="domain" description="GTD-binding" evidence="8">
    <location>
        <begin position="222"/>
        <end position="320"/>
    </location>
</feature>
<evidence type="ECO:0000256" key="4">
    <source>
        <dbReference type="ARBA" id="ARBA00023136"/>
    </source>
</evidence>
<evidence type="ECO:0000313" key="9">
    <source>
        <dbReference type="EMBL" id="CAA0830267.1"/>
    </source>
</evidence>
<dbReference type="EMBL" id="CACSLK010027816">
    <property type="protein sequence ID" value="CAA0830267.1"/>
    <property type="molecule type" value="Genomic_DNA"/>
</dbReference>
<comment type="caution">
    <text evidence="9">The sequence shown here is derived from an EMBL/GenBank/DDBJ whole genome shotgun (WGS) entry which is preliminary data.</text>
</comment>
<protein>
    <recommendedName>
        <fullName evidence="8">GTD-binding domain-containing protein</fullName>
    </recommendedName>
</protein>
<sequence length="573" mass="64338">MGCEAVQAWSLGGLVAAFVELAIAYLLLCASAAAYVASKFLGFLGMSLPCPCEYVAFLNLNARVLCLNRLLLEFPAQTVADVEQKLPFSHPKRQDDVCYNSVEASRSWTSLDLKGKRIKSSNRSISSRLRRRKRGVHGRKLPPLVSCDTFSNEDVLEGEHFDHFGNGEYDNTYPTEAGLKEMSIPSDENYSSDANVHEKEIYVEELYDHPPRAQSLSGDDENKVKFLEQTLAEERIARAALYIELEKERSAAASAADEAMAMILRLQEEKASIEIEARQYQRILEEKSAYDAEEMNILKEILVRREMEKLFLEKEVEAYRQLVGFGNEQADYPNSRHAMENELLTCFQNERSSFGNKRQSNGSSVQMDAELQEKEFVSADNRSRLDAEVLEDIQEKNQGDKPAEKIIIIYNGKETDDPGTTSQPSISSDPTSEPGASSNATSVKDPHFNDGKKRSSSQTSCGLPPLKPSLSAVESEMVKIDCEVARLRERLRLIQEGRDKLSLCSESRERENLQLKLLEDFARQVQEIREISQLTGPGKTSRQVSLPLPTSEVLSKKRRRRSVSSGLQRSSEG</sequence>
<keyword evidence="5" id="KW-0175">Coiled coil</keyword>
<feature type="coiled-coil region" evidence="5">
    <location>
        <begin position="256"/>
        <end position="286"/>
    </location>
</feature>
<keyword evidence="10" id="KW-1185">Reference proteome</keyword>
<evidence type="ECO:0000256" key="5">
    <source>
        <dbReference type="SAM" id="Coils"/>
    </source>
</evidence>
<evidence type="ECO:0000259" key="8">
    <source>
        <dbReference type="PROSITE" id="PS51775"/>
    </source>
</evidence>
<organism evidence="9 10">
    <name type="scientific">Striga hermonthica</name>
    <name type="common">Purple witchweed</name>
    <name type="synonym">Buchnera hermonthica</name>
    <dbReference type="NCBI Taxonomy" id="68872"/>
    <lineage>
        <taxon>Eukaryota</taxon>
        <taxon>Viridiplantae</taxon>
        <taxon>Streptophyta</taxon>
        <taxon>Embryophyta</taxon>
        <taxon>Tracheophyta</taxon>
        <taxon>Spermatophyta</taxon>
        <taxon>Magnoliopsida</taxon>
        <taxon>eudicotyledons</taxon>
        <taxon>Gunneridae</taxon>
        <taxon>Pentapetalae</taxon>
        <taxon>asterids</taxon>
        <taxon>lamiids</taxon>
        <taxon>Lamiales</taxon>
        <taxon>Orobanchaceae</taxon>
        <taxon>Buchnereae</taxon>
        <taxon>Striga</taxon>
    </lineage>
</organism>
<evidence type="ECO:0000256" key="6">
    <source>
        <dbReference type="SAM" id="MobiDB-lite"/>
    </source>
</evidence>
<feature type="compositionally biased region" description="Polar residues" evidence="6">
    <location>
        <begin position="418"/>
        <end position="442"/>
    </location>
</feature>
<evidence type="ECO:0000256" key="2">
    <source>
        <dbReference type="ARBA" id="ARBA00022692"/>
    </source>
</evidence>
<dbReference type="AlphaFoldDB" id="A0A9N7NGT9"/>
<dbReference type="PANTHER" id="PTHR31422:SF3">
    <property type="entry name" value="GTD-BINDING DOMAIN-CONTAINING PROTEIN"/>
    <property type="match status" value="1"/>
</dbReference>
<dbReference type="Proteomes" id="UP001153555">
    <property type="component" value="Unassembled WGS sequence"/>
</dbReference>
<evidence type="ECO:0000256" key="3">
    <source>
        <dbReference type="ARBA" id="ARBA00022989"/>
    </source>
</evidence>
<dbReference type="PANTHER" id="PTHR31422">
    <property type="entry name" value="BNAANNG28530D PROTEIN"/>
    <property type="match status" value="1"/>
</dbReference>
<evidence type="ECO:0000256" key="7">
    <source>
        <dbReference type="SAM" id="Phobius"/>
    </source>
</evidence>
<keyword evidence="4 7" id="KW-0472">Membrane</keyword>
<feature type="compositionally biased region" description="Polar residues" evidence="6">
    <location>
        <begin position="532"/>
        <end position="544"/>
    </location>
</feature>
<keyword evidence="2 7" id="KW-0812">Transmembrane</keyword>
<dbReference type="Pfam" id="PF04576">
    <property type="entry name" value="Zein-binding"/>
    <property type="match status" value="1"/>
</dbReference>
<reference evidence="9" key="1">
    <citation type="submission" date="2019-12" db="EMBL/GenBank/DDBJ databases">
        <authorList>
            <person name="Scholes J."/>
        </authorList>
    </citation>
    <scope>NUCLEOTIDE SEQUENCE</scope>
</reference>
<feature type="compositionally biased region" description="Basic and acidic residues" evidence="6">
    <location>
        <begin position="444"/>
        <end position="453"/>
    </location>
</feature>
<dbReference type="InterPro" id="IPR007656">
    <property type="entry name" value="GTD-bd"/>
</dbReference>
<dbReference type="OrthoDB" id="1933744at2759"/>
<proteinExistence type="predicted"/>
<accession>A0A9N7NGT9</accession>
<comment type="subcellular location">
    <subcellularLocation>
        <location evidence="1">Membrane</location>
    </subcellularLocation>
</comment>
<feature type="region of interest" description="Disordered" evidence="6">
    <location>
        <begin position="411"/>
        <end position="466"/>
    </location>
</feature>
<evidence type="ECO:0000256" key="1">
    <source>
        <dbReference type="ARBA" id="ARBA00004370"/>
    </source>
</evidence>
<dbReference type="PROSITE" id="PS51775">
    <property type="entry name" value="GTD_BINDING"/>
    <property type="match status" value="1"/>
</dbReference>
<feature type="transmembrane region" description="Helical" evidence="7">
    <location>
        <begin position="6"/>
        <end position="28"/>
    </location>
</feature>
<gene>
    <name evidence="9" type="ORF">SHERM_25707</name>
</gene>